<evidence type="ECO:0000313" key="9">
    <source>
        <dbReference type="EMBL" id="WDE96977.1"/>
    </source>
</evidence>
<dbReference type="InterPro" id="IPR024607">
    <property type="entry name" value="Sulfatase_CS"/>
</dbReference>
<protein>
    <submittedName>
        <fullName evidence="9">Sulfatase</fullName>
    </submittedName>
</protein>
<evidence type="ECO:0000256" key="2">
    <source>
        <dbReference type="ARBA" id="ARBA00008779"/>
    </source>
</evidence>
<keyword evidence="10" id="KW-1185">Reference proteome</keyword>
<keyword evidence="6" id="KW-0106">Calcium</keyword>
<proteinExistence type="inferred from homology"/>
<comment type="cofactor">
    <cofactor evidence="1">
        <name>Ca(2+)</name>
        <dbReference type="ChEBI" id="CHEBI:29108"/>
    </cofactor>
</comment>
<sequence>MLFSKFSLVFLSSLALLADAPNILVITVDDLKPTLGCYGDEFAITPAIDAIAARGTLFNANYCQQAVCAPSRISMFTGLRPDTTGILDLHTSMRDINPNVITMPQYFKEKGYLSIGYGKIMHGAKNDDTELSWSERDEELPYNREIGKPVLDKFQNPKAQEILKRLSKKSKKLKTNLLMKELKKEGAYFVSEAYDLPDDAYKDGAVAKAGTKRLKELSETKEKFFMVLGFNKPHLPFNAPKKYWDMYDPNKLPLAEYRKQDKQRPKYAYHSFGELAAYKDYKIGEAVDDKRKRHLIHAYYACVSYVDAQIGKVMSELKASGLDKNTVVVLWGDHGWHLGDHGLWCKHSNFEQATKAPLIISAPNYPQGKVSQSSTEFIDIFPTLCKLSGLEVSEQLEGLDLSPILLDPKEKVKDIAVSQYLRWASHGYTMRSGQYRLTLWMPKDYYSFKKFDENQIQEIELYDYKKDPNEKTNFANNPEYKEILEKLKKQFAEHFAEQYDAEKAKAMPGLIKKYSRK</sequence>
<feature type="domain" description="Sulfatase N-terminal" evidence="8">
    <location>
        <begin position="21"/>
        <end position="389"/>
    </location>
</feature>
<dbReference type="InterPro" id="IPR000917">
    <property type="entry name" value="Sulfatase_N"/>
</dbReference>
<dbReference type="PANTHER" id="PTHR45953">
    <property type="entry name" value="IDURONATE 2-SULFATASE"/>
    <property type="match status" value="1"/>
</dbReference>
<gene>
    <name evidence="9" type="ORF">PQO03_03255</name>
</gene>
<dbReference type="Proteomes" id="UP001214250">
    <property type="component" value="Chromosome 1"/>
</dbReference>
<dbReference type="PANTHER" id="PTHR45953:SF1">
    <property type="entry name" value="IDURONATE 2-SULFATASE"/>
    <property type="match status" value="1"/>
</dbReference>
<evidence type="ECO:0000256" key="7">
    <source>
        <dbReference type="SAM" id="SignalP"/>
    </source>
</evidence>
<organism evidence="9 10">
    <name type="scientific">Lentisphaera profundi</name>
    <dbReference type="NCBI Taxonomy" id="1658616"/>
    <lineage>
        <taxon>Bacteria</taxon>
        <taxon>Pseudomonadati</taxon>
        <taxon>Lentisphaerota</taxon>
        <taxon>Lentisphaeria</taxon>
        <taxon>Lentisphaerales</taxon>
        <taxon>Lentisphaeraceae</taxon>
        <taxon>Lentisphaera</taxon>
    </lineage>
</organism>
<evidence type="ECO:0000313" key="10">
    <source>
        <dbReference type="Proteomes" id="UP001214250"/>
    </source>
</evidence>
<comment type="similarity">
    <text evidence="2">Belongs to the sulfatase family.</text>
</comment>
<keyword evidence="3" id="KW-0479">Metal-binding</keyword>
<feature type="signal peptide" evidence="7">
    <location>
        <begin position="1"/>
        <end position="18"/>
    </location>
</feature>
<dbReference type="Pfam" id="PF00884">
    <property type="entry name" value="Sulfatase"/>
    <property type="match status" value="1"/>
</dbReference>
<evidence type="ECO:0000256" key="5">
    <source>
        <dbReference type="ARBA" id="ARBA00022801"/>
    </source>
</evidence>
<evidence type="ECO:0000256" key="6">
    <source>
        <dbReference type="ARBA" id="ARBA00022837"/>
    </source>
</evidence>
<evidence type="ECO:0000256" key="4">
    <source>
        <dbReference type="ARBA" id="ARBA00022729"/>
    </source>
</evidence>
<dbReference type="PROSITE" id="PS00523">
    <property type="entry name" value="SULFATASE_1"/>
    <property type="match status" value="1"/>
</dbReference>
<dbReference type="InterPro" id="IPR017850">
    <property type="entry name" value="Alkaline_phosphatase_core_sf"/>
</dbReference>
<reference evidence="9 10" key="1">
    <citation type="submission" date="2023-02" db="EMBL/GenBank/DDBJ databases">
        <title>Genome sequence of Lentisphaera profundi SAORIC-696.</title>
        <authorList>
            <person name="Kim e."/>
            <person name="Cho J.-C."/>
            <person name="Choi A."/>
            <person name="Kang I."/>
        </authorList>
    </citation>
    <scope>NUCLEOTIDE SEQUENCE [LARGE SCALE GENOMIC DNA]</scope>
    <source>
        <strain evidence="9 10">SAORIC-696</strain>
    </source>
</reference>
<dbReference type="RefSeq" id="WP_274151084.1">
    <property type="nucleotide sequence ID" value="NZ_CP117811.1"/>
</dbReference>
<feature type="chain" id="PRO_5046408483" evidence="7">
    <location>
        <begin position="19"/>
        <end position="517"/>
    </location>
</feature>
<name>A0ABY7VSF3_9BACT</name>
<dbReference type="SUPFAM" id="SSF53649">
    <property type="entry name" value="Alkaline phosphatase-like"/>
    <property type="match status" value="1"/>
</dbReference>
<evidence type="ECO:0000256" key="1">
    <source>
        <dbReference type="ARBA" id="ARBA00001913"/>
    </source>
</evidence>
<dbReference type="InterPro" id="IPR035874">
    <property type="entry name" value="IDS"/>
</dbReference>
<keyword evidence="5" id="KW-0378">Hydrolase</keyword>
<keyword evidence="4 7" id="KW-0732">Signal</keyword>
<dbReference type="Gene3D" id="3.40.720.10">
    <property type="entry name" value="Alkaline Phosphatase, subunit A"/>
    <property type="match status" value="1"/>
</dbReference>
<evidence type="ECO:0000256" key="3">
    <source>
        <dbReference type="ARBA" id="ARBA00022723"/>
    </source>
</evidence>
<evidence type="ECO:0000259" key="8">
    <source>
        <dbReference type="Pfam" id="PF00884"/>
    </source>
</evidence>
<dbReference type="EMBL" id="CP117811">
    <property type="protein sequence ID" value="WDE96977.1"/>
    <property type="molecule type" value="Genomic_DNA"/>
</dbReference>
<accession>A0ABY7VSF3</accession>
<dbReference type="CDD" id="cd16030">
    <property type="entry name" value="iduronate-2-sulfatase"/>
    <property type="match status" value="1"/>
</dbReference>